<keyword evidence="1" id="KW-0812">Transmembrane</keyword>
<organism evidence="2 3">
    <name type="scientific">Methylobacterium tardum</name>
    <dbReference type="NCBI Taxonomy" id="374432"/>
    <lineage>
        <taxon>Bacteria</taxon>
        <taxon>Pseudomonadati</taxon>
        <taxon>Pseudomonadota</taxon>
        <taxon>Alphaproteobacteria</taxon>
        <taxon>Hyphomicrobiales</taxon>
        <taxon>Methylobacteriaceae</taxon>
        <taxon>Methylobacterium</taxon>
    </lineage>
</organism>
<feature type="transmembrane region" description="Helical" evidence="1">
    <location>
        <begin position="61"/>
        <end position="81"/>
    </location>
</feature>
<dbReference type="AlphaFoldDB" id="A0AA37TIM9"/>
<keyword evidence="1" id="KW-0472">Membrane</keyword>
<evidence type="ECO:0000313" key="3">
    <source>
        <dbReference type="Proteomes" id="UP001157440"/>
    </source>
</evidence>
<dbReference type="Proteomes" id="UP001157440">
    <property type="component" value="Unassembled WGS sequence"/>
</dbReference>
<dbReference type="InterPro" id="IPR025356">
    <property type="entry name" value="DUF4260"/>
</dbReference>
<evidence type="ECO:0008006" key="4">
    <source>
        <dbReference type="Google" id="ProtNLM"/>
    </source>
</evidence>
<sequence length="133" mass="13795">MPDGFVRGVPRVLLRIEGAGILGSAVGAYAWLGQPWWTFAVLILAPDLSMLGYVTGARSGAVLYNAVHTLAGPLIALGLAASLHQPGLAGVALIWLAHIGLDRMLGYGLKYGSGFGDTHLGAVGRSRENVTTS</sequence>
<keyword evidence="1" id="KW-1133">Transmembrane helix</keyword>
<protein>
    <recommendedName>
        <fullName evidence="4">DUF4260 domain-containing protein</fullName>
    </recommendedName>
</protein>
<dbReference type="RefSeq" id="WP_238196042.1">
    <property type="nucleotide sequence ID" value="NZ_BPQZ01000008.1"/>
</dbReference>
<name>A0AA37TIM9_9HYPH</name>
<gene>
    <name evidence="2" type="ORF">GCM10007890_39310</name>
</gene>
<evidence type="ECO:0000256" key="1">
    <source>
        <dbReference type="SAM" id="Phobius"/>
    </source>
</evidence>
<feature type="transmembrane region" description="Helical" evidence="1">
    <location>
        <begin position="36"/>
        <end position="54"/>
    </location>
</feature>
<feature type="transmembrane region" description="Helical" evidence="1">
    <location>
        <begin position="12"/>
        <end position="30"/>
    </location>
</feature>
<reference evidence="3" key="1">
    <citation type="journal article" date="2019" name="Int. J. Syst. Evol. Microbiol.">
        <title>The Global Catalogue of Microorganisms (GCM) 10K type strain sequencing project: providing services to taxonomists for standard genome sequencing and annotation.</title>
        <authorList>
            <consortium name="The Broad Institute Genomics Platform"/>
            <consortium name="The Broad Institute Genome Sequencing Center for Infectious Disease"/>
            <person name="Wu L."/>
            <person name="Ma J."/>
        </authorList>
    </citation>
    <scope>NUCLEOTIDE SEQUENCE [LARGE SCALE GENOMIC DNA]</scope>
    <source>
        <strain evidence="3">NBRC 103632</strain>
    </source>
</reference>
<evidence type="ECO:0000313" key="2">
    <source>
        <dbReference type="EMBL" id="GLS71918.1"/>
    </source>
</evidence>
<accession>A0AA37TIM9</accession>
<dbReference type="EMBL" id="BSPL01000019">
    <property type="protein sequence ID" value="GLS71918.1"/>
    <property type="molecule type" value="Genomic_DNA"/>
</dbReference>
<comment type="caution">
    <text evidence="2">The sequence shown here is derived from an EMBL/GenBank/DDBJ whole genome shotgun (WGS) entry which is preliminary data.</text>
</comment>
<dbReference type="Pfam" id="PF14079">
    <property type="entry name" value="DUF4260"/>
    <property type="match status" value="1"/>
</dbReference>
<proteinExistence type="predicted"/>
<keyword evidence="3" id="KW-1185">Reference proteome</keyword>